<dbReference type="EMBL" id="BAAASK010000007">
    <property type="protein sequence ID" value="GAA2682145.1"/>
    <property type="molecule type" value="Genomic_DNA"/>
</dbReference>
<accession>A0ABN3SPL0</accession>
<dbReference type="Proteomes" id="UP001499989">
    <property type="component" value="Unassembled WGS sequence"/>
</dbReference>
<sequence length="98" mass="10515">MLEPRALCARDPFGCRLDCLDGEIVGAQVLTGPDTDSLEAASESLAARLRCWNRRTAVHGPHTDGVGTYSNQSKATVSSVAYMPITRPVKPQATSVDR</sequence>
<name>A0ABN3SPL0_9ACTN</name>
<protein>
    <submittedName>
        <fullName evidence="1">Uncharacterized protein</fullName>
    </submittedName>
</protein>
<reference evidence="1 2" key="1">
    <citation type="journal article" date="2019" name="Int. J. Syst. Evol. Microbiol.">
        <title>The Global Catalogue of Microorganisms (GCM) 10K type strain sequencing project: providing services to taxonomists for standard genome sequencing and annotation.</title>
        <authorList>
            <consortium name="The Broad Institute Genomics Platform"/>
            <consortium name="The Broad Institute Genome Sequencing Center for Infectious Disease"/>
            <person name="Wu L."/>
            <person name="Ma J."/>
        </authorList>
    </citation>
    <scope>NUCLEOTIDE SEQUENCE [LARGE SCALE GENOMIC DNA]</scope>
    <source>
        <strain evidence="1 2">JCM 4531</strain>
    </source>
</reference>
<evidence type="ECO:0000313" key="2">
    <source>
        <dbReference type="Proteomes" id="UP001499989"/>
    </source>
</evidence>
<evidence type="ECO:0000313" key="1">
    <source>
        <dbReference type="EMBL" id="GAA2682145.1"/>
    </source>
</evidence>
<comment type="caution">
    <text evidence="1">The sequence shown here is derived from an EMBL/GenBank/DDBJ whole genome shotgun (WGS) entry which is preliminary data.</text>
</comment>
<keyword evidence="2" id="KW-1185">Reference proteome</keyword>
<organism evidence="1 2">
    <name type="scientific">Streptomyces violaceolatus</name>
    <dbReference type="NCBI Taxonomy" id="67378"/>
    <lineage>
        <taxon>Bacteria</taxon>
        <taxon>Bacillati</taxon>
        <taxon>Actinomycetota</taxon>
        <taxon>Actinomycetes</taxon>
        <taxon>Kitasatosporales</taxon>
        <taxon>Streptomycetaceae</taxon>
        <taxon>Streptomyces</taxon>
        <taxon>Streptomyces violaceoruber group</taxon>
    </lineage>
</organism>
<proteinExistence type="predicted"/>
<gene>
    <name evidence="1" type="ORF">GCM10010310_31140</name>
</gene>